<protein>
    <recommendedName>
        <fullName evidence="4">Cuticular protein</fullName>
    </recommendedName>
</protein>
<dbReference type="EMBL" id="CAKKLH010000290">
    <property type="protein sequence ID" value="CAH0108980.1"/>
    <property type="molecule type" value="Genomic_DNA"/>
</dbReference>
<feature type="signal peptide" evidence="1">
    <location>
        <begin position="1"/>
        <end position="19"/>
    </location>
</feature>
<accession>A0A8J2WJ80</accession>
<organism evidence="2 3">
    <name type="scientific">Daphnia galeata</name>
    <dbReference type="NCBI Taxonomy" id="27404"/>
    <lineage>
        <taxon>Eukaryota</taxon>
        <taxon>Metazoa</taxon>
        <taxon>Ecdysozoa</taxon>
        <taxon>Arthropoda</taxon>
        <taxon>Crustacea</taxon>
        <taxon>Branchiopoda</taxon>
        <taxon>Diplostraca</taxon>
        <taxon>Cladocera</taxon>
        <taxon>Anomopoda</taxon>
        <taxon>Daphniidae</taxon>
        <taxon>Daphnia</taxon>
    </lineage>
</organism>
<evidence type="ECO:0000313" key="2">
    <source>
        <dbReference type="EMBL" id="CAH0108980.1"/>
    </source>
</evidence>
<keyword evidence="1" id="KW-0732">Signal</keyword>
<dbReference type="AlphaFoldDB" id="A0A8J2WJ80"/>
<keyword evidence="3" id="KW-1185">Reference proteome</keyword>
<gene>
    <name evidence="2" type="ORF">DGAL_LOCUS12440</name>
</gene>
<evidence type="ECO:0000313" key="3">
    <source>
        <dbReference type="Proteomes" id="UP000789390"/>
    </source>
</evidence>
<sequence length="96" mass="10041">MSSLKVFVLLAVVVAMAAAYPQSYDAPYEAAPSAGYAAPAYKGAGYSNGRVKIQVYRGPSKGYEGGKGGYGGDYGFAPWGFYVTQPEDNKGYAGGY</sequence>
<evidence type="ECO:0000256" key="1">
    <source>
        <dbReference type="SAM" id="SignalP"/>
    </source>
</evidence>
<dbReference type="Proteomes" id="UP000789390">
    <property type="component" value="Unassembled WGS sequence"/>
</dbReference>
<reference evidence="2" key="1">
    <citation type="submission" date="2021-11" db="EMBL/GenBank/DDBJ databases">
        <authorList>
            <person name="Schell T."/>
        </authorList>
    </citation>
    <scope>NUCLEOTIDE SEQUENCE</scope>
    <source>
        <strain evidence="2">M5</strain>
    </source>
</reference>
<name>A0A8J2WJ80_9CRUS</name>
<feature type="chain" id="PRO_5035257760" description="Cuticular protein" evidence="1">
    <location>
        <begin position="20"/>
        <end position="96"/>
    </location>
</feature>
<proteinExistence type="predicted"/>
<comment type="caution">
    <text evidence="2">The sequence shown here is derived from an EMBL/GenBank/DDBJ whole genome shotgun (WGS) entry which is preliminary data.</text>
</comment>
<evidence type="ECO:0008006" key="4">
    <source>
        <dbReference type="Google" id="ProtNLM"/>
    </source>
</evidence>